<evidence type="ECO:0000256" key="9">
    <source>
        <dbReference type="SAM" id="Phobius"/>
    </source>
</evidence>
<sequence>MTQPSTHTVISQRKMNLMKYCLSSIILIISACAIAIIDPLERIIENQLEMRRGSFLFNVWENPPLVVYLKVYIFNVTNGDDFISGKDKKLKVQEIGPYIYQEFLTNHNATFHDNGTLSFVPHRRCVFLPELSVGDPHKDYIIAPNLALLAASTASAKISTFAAFGISTLVKTLKAKPLINITVNDFMWGYNDDLVRLANNLVPNIITFERLGILDRLFDEGHNIVSMMLPEGIKKLNREQMLQMTEEVVDKTTESITKLDASHTVISKTSKISDVEYDEDYENDKFNEIPLLSQTIKNTIENNAKNKSRVTRIREFSIDMWNGSPGLHHWGYDASNHSSNSPCTVLQGAYDGTLFPKRFSKDDKFYVYRKAFCRKLAIHYSHSAKLNGIEAFWFKLADNAFDDRIDDPETMCYCNKEKTCPKRGLGNITPCYYNLPIAVSLPHFYNSDPTLLKDVDGLHPEKEKHESIVAMQPRLGVPIKVTSRIQLNLMNGETKFNSNVKRFDHTVLPVLWIEAAVERLTPWLDFVLNMAFNILPIIQKIIIYIFAFIGCSGVALCSLKYFLFCDLPDDKKKSIKYTAVFPYIKREIAKFEEKEREMLQRIDATV</sequence>
<dbReference type="GO" id="GO:0005737">
    <property type="term" value="C:cytoplasm"/>
    <property type="evidence" value="ECO:0007669"/>
    <property type="project" value="TreeGrafter"/>
</dbReference>
<evidence type="ECO:0000256" key="5">
    <source>
        <dbReference type="ARBA" id="ARBA00022692"/>
    </source>
</evidence>
<dbReference type="PANTHER" id="PTHR11923">
    <property type="entry name" value="SCAVENGER RECEPTOR CLASS B TYPE-1 SR-B1"/>
    <property type="match status" value="1"/>
</dbReference>
<dbReference type="GO" id="GO:0005044">
    <property type="term" value="F:scavenger receptor activity"/>
    <property type="evidence" value="ECO:0007669"/>
    <property type="project" value="TreeGrafter"/>
</dbReference>
<keyword evidence="7 9" id="KW-0472">Membrane</keyword>
<gene>
    <name evidence="10" type="ORF">PVAND_001908</name>
</gene>
<proteinExistence type="inferred from homology"/>
<keyword evidence="6 9" id="KW-1133">Transmembrane helix</keyword>
<evidence type="ECO:0000256" key="4">
    <source>
        <dbReference type="ARBA" id="ARBA00022475"/>
    </source>
</evidence>
<evidence type="ECO:0000313" key="10">
    <source>
        <dbReference type="EMBL" id="KAG5671728.1"/>
    </source>
</evidence>
<dbReference type="AlphaFoldDB" id="A0A9J6BPT9"/>
<dbReference type="GO" id="GO:0005886">
    <property type="term" value="C:plasma membrane"/>
    <property type="evidence" value="ECO:0007669"/>
    <property type="project" value="UniProtKB-SubCell"/>
</dbReference>
<accession>A0A9J6BPT9</accession>
<protein>
    <submittedName>
        <fullName evidence="10">Uncharacterized protein</fullName>
    </submittedName>
</protein>
<evidence type="ECO:0000256" key="3">
    <source>
        <dbReference type="ARBA" id="ARBA00010532"/>
    </source>
</evidence>
<dbReference type="OrthoDB" id="18585at2759"/>
<comment type="caution">
    <text evidence="10">The sequence shown here is derived from an EMBL/GenBank/DDBJ whole genome shotgun (WGS) entry which is preliminary data.</text>
</comment>
<evidence type="ECO:0000256" key="2">
    <source>
        <dbReference type="ARBA" id="ARBA00004236"/>
    </source>
</evidence>
<feature type="transmembrane region" description="Helical" evidence="9">
    <location>
        <begin position="20"/>
        <end position="37"/>
    </location>
</feature>
<organism evidence="10 11">
    <name type="scientific">Polypedilum vanderplanki</name>
    <name type="common">Sleeping chironomid midge</name>
    <dbReference type="NCBI Taxonomy" id="319348"/>
    <lineage>
        <taxon>Eukaryota</taxon>
        <taxon>Metazoa</taxon>
        <taxon>Ecdysozoa</taxon>
        <taxon>Arthropoda</taxon>
        <taxon>Hexapoda</taxon>
        <taxon>Insecta</taxon>
        <taxon>Pterygota</taxon>
        <taxon>Neoptera</taxon>
        <taxon>Endopterygota</taxon>
        <taxon>Diptera</taxon>
        <taxon>Nematocera</taxon>
        <taxon>Chironomoidea</taxon>
        <taxon>Chironomidae</taxon>
        <taxon>Chironominae</taxon>
        <taxon>Polypedilum</taxon>
        <taxon>Polypedilum</taxon>
    </lineage>
</organism>
<reference evidence="10" key="1">
    <citation type="submission" date="2021-03" db="EMBL/GenBank/DDBJ databases">
        <title>Chromosome level genome of the anhydrobiotic midge Polypedilum vanderplanki.</title>
        <authorList>
            <person name="Yoshida Y."/>
            <person name="Kikawada T."/>
            <person name="Gusev O."/>
        </authorList>
    </citation>
    <scope>NUCLEOTIDE SEQUENCE</scope>
    <source>
        <strain evidence="10">NIAS01</strain>
        <tissue evidence="10">Whole body or cell culture</tissue>
    </source>
</reference>
<feature type="transmembrane region" description="Helical" evidence="9">
    <location>
        <begin position="541"/>
        <end position="563"/>
    </location>
</feature>
<evidence type="ECO:0000256" key="8">
    <source>
        <dbReference type="ARBA" id="ARBA00023180"/>
    </source>
</evidence>
<name>A0A9J6BPT9_POLVA</name>
<dbReference type="Pfam" id="PF01130">
    <property type="entry name" value="CD36"/>
    <property type="match status" value="1"/>
</dbReference>
<dbReference type="EMBL" id="JADBJN010000003">
    <property type="protein sequence ID" value="KAG5671728.1"/>
    <property type="molecule type" value="Genomic_DNA"/>
</dbReference>
<keyword evidence="11" id="KW-1185">Reference proteome</keyword>
<evidence type="ECO:0000256" key="6">
    <source>
        <dbReference type="ARBA" id="ARBA00022989"/>
    </source>
</evidence>
<evidence type="ECO:0000313" key="11">
    <source>
        <dbReference type="Proteomes" id="UP001107558"/>
    </source>
</evidence>
<keyword evidence="5 9" id="KW-0812">Transmembrane</keyword>
<dbReference type="PANTHER" id="PTHR11923:SF104">
    <property type="entry name" value="FI07620P"/>
    <property type="match status" value="1"/>
</dbReference>
<dbReference type="Proteomes" id="UP001107558">
    <property type="component" value="Chromosome 3"/>
</dbReference>
<dbReference type="InterPro" id="IPR002159">
    <property type="entry name" value="CD36_fam"/>
</dbReference>
<evidence type="ECO:0000256" key="1">
    <source>
        <dbReference type="ARBA" id="ARBA00003156"/>
    </source>
</evidence>
<comment type="subcellular location">
    <subcellularLocation>
        <location evidence="2">Cell membrane</location>
    </subcellularLocation>
</comment>
<evidence type="ECO:0000256" key="7">
    <source>
        <dbReference type="ARBA" id="ARBA00023136"/>
    </source>
</evidence>
<keyword evidence="4" id="KW-1003">Cell membrane</keyword>
<dbReference type="PRINTS" id="PR01609">
    <property type="entry name" value="CD36FAMILY"/>
</dbReference>
<comment type="function">
    <text evidence="1">Plays an olfactory role that is not restricted to pheromone sensitivity.</text>
</comment>
<comment type="similarity">
    <text evidence="3">Belongs to the CD36 family.</text>
</comment>
<keyword evidence="8" id="KW-0325">Glycoprotein</keyword>